<dbReference type="Pfam" id="PF05649">
    <property type="entry name" value="Peptidase_M13_N"/>
    <property type="match status" value="1"/>
</dbReference>
<keyword evidence="5" id="KW-1185">Reference proteome</keyword>
<reference evidence="5" key="1">
    <citation type="journal article" date="2015" name="Nat. Genet.">
        <title>The genome and transcriptome of the zoonotic hookworm Ancylostoma ceylanicum identify infection-specific gene families.</title>
        <authorList>
            <person name="Schwarz E.M."/>
            <person name="Hu Y."/>
            <person name="Antoshechkin I."/>
            <person name="Miller M.M."/>
            <person name="Sternberg P.W."/>
            <person name="Aroian R.V."/>
        </authorList>
    </citation>
    <scope>NUCLEOTIDE SEQUENCE</scope>
    <source>
        <strain evidence="5">HY135</strain>
    </source>
</reference>
<gene>
    <name evidence="4" type="primary">Acey_s0311.g2147</name>
    <name evidence="4" type="ORF">Y032_0311g2147</name>
</gene>
<dbReference type="Proteomes" id="UP000024635">
    <property type="component" value="Unassembled WGS sequence"/>
</dbReference>
<evidence type="ECO:0000259" key="3">
    <source>
        <dbReference type="Pfam" id="PF05649"/>
    </source>
</evidence>
<name>A0A016S2J8_9BILA</name>
<dbReference type="Gene3D" id="1.10.1380.10">
    <property type="entry name" value="Neutral endopeptidase , domain2"/>
    <property type="match status" value="1"/>
</dbReference>
<dbReference type="InterPro" id="IPR024079">
    <property type="entry name" value="MetalloPept_cat_dom_sf"/>
</dbReference>
<comment type="caution">
    <text evidence="4">The sequence shown here is derived from an EMBL/GenBank/DDBJ whole genome shotgun (WGS) entry which is preliminary data.</text>
</comment>
<dbReference type="GO" id="GO:0016485">
    <property type="term" value="P:protein processing"/>
    <property type="evidence" value="ECO:0007669"/>
    <property type="project" value="TreeGrafter"/>
</dbReference>
<dbReference type="PROSITE" id="PS51885">
    <property type="entry name" value="NEPRILYSIN"/>
    <property type="match status" value="1"/>
</dbReference>
<feature type="chain" id="PRO_5001485975" description="Peptidase M13 N-terminal domain-containing protein" evidence="2">
    <location>
        <begin position="22"/>
        <end position="291"/>
    </location>
</feature>
<dbReference type="AlphaFoldDB" id="A0A016S2J8"/>
<dbReference type="PANTHER" id="PTHR11733">
    <property type="entry name" value="ZINC METALLOPROTEASE FAMILY M13 NEPRILYSIN-RELATED"/>
    <property type="match status" value="1"/>
</dbReference>
<dbReference type="SUPFAM" id="SSF55486">
    <property type="entry name" value="Metalloproteases ('zincins'), catalytic domain"/>
    <property type="match status" value="1"/>
</dbReference>
<comment type="similarity">
    <text evidence="1">Belongs to the peptidase M13 family.</text>
</comment>
<sequence length="291" mass="32405">MPDITEQFAFLSAITLVTVYAIGNTCQQQFFEVGNSTGYADITKLLRKSIAFSADPCDDFYQFVCGEWIKSVPEPNKSISHVDAFQEMLNKQEAAMLHASELRESRAMASAQRFYEKCLTSEDEWKGKGGSITFVMDVIWVSSIPIYYLLIGNSCVYAAATQSAILIEECSGYHMYALTDSQRPRVLSTEDVHVTLTGLHGKSSANGCVRPTSIDCPTGTMCTVEMSRSRNIPKHSSINRQMPKAKLKLAKRSYVASKSCNSINTPDEERWFACSRDLVEVPELNVIRIAT</sequence>
<dbReference type="InterPro" id="IPR008753">
    <property type="entry name" value="Peptidase_M13_N"/>
</dbReference>
<dbReference type="EMBL" id="JARK01001647">
    <property type="protein sequence ID" value="EYB84731.1"/>
    <property type="molecule type" value="Genomic_DNA"/>
</dbReference>
<dbReference type="InterPro" id="IPR042089">
    <property type="entry name" value="Peptidase_M13_dom_2"/>
</dbReference>
<evidence type="ECO:0000256" key="1">
    <source>
        <dbReference type="ARBA" id="ARBA00007357"/>
    </source>
</evidence>
<organism evidence="4 5">
    <name type="scientific">Ancylostoma ceylanicum</name>
    <dbReference type="NCBI Taxonomy" id="53326"/>
    <lineage>
        <taxon>Eukaryota</taxon>
        <taxon>Metazoa</taxon>
        <taxon>Ecdysozoa</taxon>
        <taxon>Nematoda</taxon>
        <taxon>Chromadorea</taxon>
        <taxon>Rhabditida</taxon>
        <taxon>Rhabditina</taxon>
        <taxon>Rhabditomorpha</taxon>
        <taxon>Strongyloidea</taxon>
        <taxon>Ancylostomatidae</taxon>
        <taxon>Ancylostomatinae</taxon>
        <taxon>Ancylostoma</taxon>
    </lineage>
</organism>
<dbReference type="PANTHER" id="PTHR11733:SF241">
    <property type="entry name" value="GH26575P-RELATED"/>
    <property type="match status" value="1"/>
</dbReference>
<protein>
    <recommendedName>
        <fullName evidence="3">Peptidase M13 N-terminal domain-containing protein</fullName>
    </recommendedName>
</protein>
<evidence type="ECO:0000313" key="5">
    <source>
        <dbReference type="Proteomes" id="UP000024635"/>
    </source>
</evidence>
<keyword evidence="2" id="KW-0732">Signal</keyword>
<dbReference type="Gene3D" id="3.40.390.10">
    <property type="entry name" value="Collagenase (Catalytic Domain)"/>
    <property type="match status" value="1"/>
</dbReference>
<evidence type="ECO:0000313" key="4">
    <source>
        <dbReference type="EMBL" id="EYB84731.1"/>
    </source>
</evidence>
<proteinExistence type="inferred from homology"/>
<accession>A0A016S2J8</accession>
<feature type="domain" description="Peptidase M13 N-terminal" evidence="3">
    <location>
        <begin position="56"/>
        <end position="122"/>
    </location>
</feature>
<dbReference type="InterPro" id="IPR000718">
    <property type="entry name" value="Peptidase_M13"/>
</dbReference>
<dbReference type="STRING" id="53326.A0A016S2J8"/>
<dbReference type="GO" id="GO:0004222">
    <property type="term" value="F:metalloendopeptidase activity"/>
    <property type="evidence" value="ECO:0007669"/>
    <property type="project" value="InterPro"/>
</dbReference>
<feature type="signal peptide" evidence="2">
    <location>
        <begin position="1"/>
        <end position="21"/>
    </location>
</feature>
<evidence type="ECO:0000256" key="2">
    <source>
        <dbReference type="SAM" id="SignalP"/>
    </source>
</evidence>
<dbReference type="OrthoDB" id="6475849at2759"/>
<dbReference type="GO" id="GO:0005886">
    <property type="term" value="C:plasma membrane"/>
    <property type="evidence" value="ECO:0007669"/>
    <property type="project" value="TreeGrafter"/>
</dbReference>